<dbReference type="EMBL" id="BNAB01000045">
    <property type="protein sequence ID" value="GHE06500.1"/>
    <property type="molecule type" value="Genomic_DNA"/>
</dbReference>
<evidence type="ECO:0008006" key="5">
    <source>
        <dbReference type="Google" id="ProtNLM"/>
    </source>
</evidence>
<reference evidence="1" key="3">
    <citation type="submission" date="2023-06" db="EMBL/GenBank/DDBJ databases">
        <authorList>
            <person name="Sun Q."/>
            <person name="Zhou Y."/>
        </authorList>
    </citation>
    <scope>NUCLEOTIDE SEQUENCE</scope>
    <source>
        <strain evidence="1">CGMCC 1.10859</strain>
    </source>
</reference>
<dbReference type="Proteomes" id="UP000634647">
    <property type="component" value="Unassembled WGS sequence"/>
</dbReference>
<reference evidence="1" key="1">
    <citation type="journal article" date="2014" name="Int. J. Syst. Evol. Microbiol.">
        <title>Complete genome sequence of Corynebacterium casei LMG S-19264T (=DSM 44701T), isolated from a smear-ripened cheese.</title>
        <authorList>
            <consortium name="US DOE Joint Genome Institute (JGI-PGF)"/>
            <person name="Walter F."/>
            <person name="Albersmeier A."/>
            <person name="Kalinowski J."/>
            <person name="Ruckert C."/>
        </authorList>
    </citation>
    <scope>NUCLEOTIDE SEQUENCE</scope>
    <source>
        <strain evidence="1">CGMCC 1.10859</strain>
    </source>
</reference>
<protein>
    <recommendedName>
        <fullName evidence="5">Antitoxin Xre/MbcA/ParS-like toxin-binding domain-containing protein</fullName>
    </recommendedName>
</protein>
<proteinExistence type="predicted"/>
<reference evidence="2 3" key="2">
    <citation type="submission" date="2016-10" db="EMBL/GenBank/DDBJ databases">
        <authorList>
            <person name="Varghese N."/>
            <person name="Submissions S."/>
        </authorList>
    </citation>
    <scope>NUCLEOTIDE SEQUENCE [LARGE SCALE GENOMIC DNA]</scope>
    <source>
        <strain evidence="2 3">DSM 24802</strain>
    </source>
</reference>
<name>A0AAN4UWZ6_9RHOB</name>
<comment type="caution">
    <text evidence="1">The sequence shown here is derived from an EMBL/GenBank/DDBJ whole genome shotgun (WGS) entry which is preliminary data.</text>
</comment>
<evidence type="ECO:0000313" key="4">
    <source>
        <dbReference type="Proteomes" id="UP000634647"/>
    </source>
</evidence>
<gene>
    <name evidence="1" type="ORF">GCM10008024_41000</name>
    <name evidence="2" type="ORF">SAMN05444006_1494</name>
</gene>
<evidence type="ECO:0000313" key="3">
    <source>
        <dbReference type="Proteomes" id="UP000199541"/>
    </source>
</evidence>
<organism evidence="1 4">
    <name type="scientific">Allgaiera indica</name>
    <dbReference type="NCBI Taxonomy" id="765699"/>
    <lineage>
        <taxon>Bacteria</taxon>
        <taxon>Pseudomonadati</taxon>
        <taxon>Pseudomonadota</taxon>
        <taxon>Alphaproteobacteria</taxon>
        <taxon>Rhodobacterales</taxon>
        <taxon>Paracoccaceae</taxon>
        <taxon>Allgaiera</taxon>
    </lineage>
</organism>
<keyword evidence="3" id="KW-1185">Reference proteome</keyword>
<dbReference type="EMBL" id="FNOB01000049">
    <property type="protein sequence ID" value="SDX94414.1"/>
    <property type="molecule type" value="Genomic_DNA"/>
</dbReference>
<dbReference type="Proteomes" id="UP000199541">
    <property type="component" value="Unassembled WGS sequence"/>
</dbReference>
<evidence type="ECO:0000313" key="1">
    <source>
        <dbReference type="EMBL" id="GHE06500.1"/>
    </source>
</evidence>
<accession>A0AAN4UWZ6</accession>
<evidence type="ECO:0000313" key="2">
    <source>
        <dbReference type="EMBL" id="SDX94414.1"/>
    </source>
</evidence>
<dbReference type="AlphaFoldDB" id="A0AAN4UWZ6"/>
<sequence length="69" mass="7259">MADPAHENGTQAILDRVARRFGSLDEAPAWYNSMPLPGHSGRTAAELTAQGRAAEVVAYIDAVDAGLHA</sequence>
<dbReference type="RefSeq" id="WP_143037598.1">
    <property type="nucleotide sequence ID" value="NZ_BNAB01000045.1"/>
</dbReference>